<proteinExistence type="inferred from homology"/>
<dbReference type="AlphaFoldDB" id="A0A5M3N025"/>
<dbReference type="InterPro" id="IPR029069">
    <property type="entry name" value="HotDog_dom_sf"/>
</dbReference>
<evidence type="ECO:0000256" key="1">
    <source>
        <dbReference type="ARBA" id="ARBA00008324"/>
    </source>
</evidence>
<keyword evidence="4" id="KW-0413">Isomerase</keyword>
<dbReference type="OMA" id="IIDWAGG"/>
<dbReference type="OrthoDB" id="46529at2759"/>
<dbReference type="InterPro" id="IPR003736">
    <property type="entry name" value="PAAI_dom"/>
</dbReference>
<dbReference type="RefSeq" id="XP_007764430.1">
    <property type="nucleotide sequence ID" value="XM_007766240.1"/>
</dbReference>
<protein>
    <submittedName>
        <fullName evidence="4">Thioesterase thiol ester dehydrase-isomerase</fullName>
    </submittedName>
</protein>
<keyword evidence="5" id="KW-1185">Reference proteome</keyword>
<dbReference type="SUPFAM" id="SSF54637">
    <property type="entry name" value="Thioesterase/thiol ester dehydrase-isomerase"/>
    <property type="match status" value="1"/>
</dbReference>
<comment type="caution">
    <text evidence="4">The sequence shown here is derived from an EMBL/GenBank/DDBJ whole genome shotgun (WGS) entry which is preliminary data.</text>
</comment>
<dbReference type="InterPro" id="IPR039298">
    <property type="entry name" value="ACOT13"/>
</dbReference>
<dbReference type="InterPro" id="IPR006683">
    <property type="entry name" value="Thioestr_dom"/>
</dbReference>
<dbReference type="GeneID" id="19211794"/>
<dbReference type="KEGG" id="cput:CONPUDRAFT_97061"/>
<dbReference type="PANTHER" id="PTHR21660:SF11">
    <property type="entry name" value="FAMILY PROTEIN, PUTATIVE (AFU_ORTHOLOGUE AFUA_4G04355)-RELATED"/>
    <property type="match status" value="1"/>
</dbReference>
<dbReference type="CDD" id="cd03443">
    <property type="entry name" value="PaaI_thioesterase"/>
    <property type="match status" value="1"/>
</dbReference>
<dbReference type="Gene3D" id="3.10.129.10">
    <property type="entry name" value="Hotdog Thioesterase"/>
    <property type="match status" value="1"/>
</dbReference>
<name>A0A5M3N025_CONPW</name>
<feature type="domain" description="Thioesterase" evidence="3">
    <location>
        <begin position="67"/>
        <end position="142"/>
    </location>
</feature>
<comment type="similarity">
    <text evidence="1">Belongs to the thioesterase PaaI family.</text>
</comment>
<dbReference type="NCBIfam" id="TIGR00369">
    <property type="entry name" value="unchar_dom_1"/>
    <property type="match status" value="1"/>
</dbReference>
<evidence type="ECO:0000259" key="3">
    <source>
        <dbReference type="Pfam" id="PF03061"/>
    </source>
</evidence>
<dbReference type="GO" id="GO:0016853">
    <property type="term" value="F:isomerase activity"/>
    <property type="evidence" value="ECO:0007669"/>
    <property type="project" value="UniProtKB-KW"/>
</dbReference>
<dbReference type="PANTHER" id="PTHR21660">
    <property type="entry name" value="THIOESTERASE SUPERFAMILY MEMBER-RELATED"/>
    <property type="match status" value="1"/>
</dbReference>
<reference evidence="5" key="1">
    <citation type="journal article" date="2012" name="Science">
        <title>The Paleozoic origin of enzymatic lignin decomposition reconstructed from 31 fungal genomes.</title>
        <authorList>
            <person name="Floudas D."/>
            <person name="Binder M."/>
            <person name="Riley R."/>
            <person name="Barry K."/>
            <person name="Blanchette R.A."/>
            <person name="Henrissat B."/>
            <person name="Martinez A.T."/>
            <person name="Otillar R."/>
            <person name="Spatafora J.W."/>
            <person name="Yadav J.S."/>
            <person name="Aerts A."/>
            <person name="Benoit I."/>
            <person name="Boyd A."/>
            <person name="Carlson A."/>
            <person name="Copeland A."/>
            <person name="Coutinho P.M."/>
            <person name="de Vries R.P."/>
            <person name="Ferreira P."/>
            <person name="Findley K."/>
            <person name="Foster B."/>
            <person name="Gaskell J."/>
            <person name="Glotzer D."/>
            <person name="Gorecki P."/>
            <person name="Heitman J."/>
            <person name="Hesse C."/>
            <person name="Hori C."/>
            <person name="Igarashi K."/>
            <person name="Jurgens J.A."/>
            <person name="Kallen N."/>
            <person name="Kersten P."/>
            <person name="Kohler A."/>
            <person name="Kuees U."/>
            <person name="Kumar T.K.A."/>
            <person name="Kuo A."/>
            <person name="LaButti K."/>
            <person name="Larrondo L.F."/>
            <person name="Lindquist E."/>
            <person name="Ling A."/>
            <person name="Lombard V."/>
            <person name="Lucas S."/>
            <person name="Lundell T."/>
            <person name="Martin R."/>
            <person name="McLaughlin D.J."/>
            <person name="Morgenstern I."/>
            <person name="Morin E."/>
            <person name="Murat C."/>
            <person name="Nagy L.G."/>
            <person name="Nolan M."/>
            <person name="Ohm R.A."/>
            <person name="Patyshakuliyeva A."/>
            <person name="Rokas A."/>
            <person name="Ruiz-Duenas F.J."/>
            <person name="Sabat G."/>
            <person name="Salamov A."/>
            <person name="Samejima M."/>
            <person name="Schmutz J."/>
            <person name="Slot J.C."/>
            <person name="St John F."/>
            <person name="Stenlid J."/>
            <person name="Sun H."/>
            <person name="Sun S."/>
            <person name="Syed K."/>
            <person name="Tsang A."/>
            <person name="Wiebenga A."/>
            <person name="Young D."/>
            <person name="Pisabarro A."/>
            <person name="Eastwood D.C."/>
            <person name="Martin F."/>
            <person name="Cullen D."/>
            <person name="Grigoriev I.V."/>
            <person name="Hibbett D.S."/>
        </authorList>
    </citation>
    <scope>NUCLEOTIDE SEQUENCE [LARGE SCALE GENOMIC DNA]</scope>
    <source>
        <strain evidence="5">RWD-64-598 SS2</strain>
    </source>
</reference>
<dbReference type="Pfam" id="PF03061">
    <property type="entry name" value="4HBT"/>
    <property type="match status" value="1"/>
</dbReference>
<dbReference type="Proteomes" id="UP000053558">
    <property type="component" value="Unassembled WGS sequence"/>
</dbReference>
<evidence type="ECO:0000313" key="4">
    <source>
        <dbReference type="EMBL" id="EIW84718.1"/>
    </source>
</evidence>
<evidence type="ECO:0000256" key="2">
    <source>
        <dbReference type="ARBA" id="ARBA00022801"/>
    </source>
</evidence>
<sequence length="162" mass="17089">MTTQATAAAGSTSVYATHAHVQTHINHLLHASPVYGHFFANVSLHSASPGRVVVHLPIERCHLNSKGSLHGAVSATLVDFMGGLAIAAYDSRDHTGVSTDMHVSFLGGAKEGETLEVEGRVDRCGGTLAYTSVVVRKLDGEKGEGRGDVVSMGSHTKFVKQR</sequence>
<organism evidence="4 5">
    <name type="scientific">Coniophora puteana (strain RWD-64-598)</name>
    <name type="common">Brown rot fungus</name>
    <dbReference type="NCBI Taxonomy" id="741705"/>
    <lineage>
        <taxon>Eukaryota</taxon>
        <taxon>Fungi</taxon>
        <taxon>Dikarya</taxon>
        <taxon>Basidiomycota</taxon>
        <taxon>Agaricomycotina</taxon>
        <taxon>Agaricomycetes</taxon>
        <taxon>Agaricomycetidae</taxon>
        <taxon>Boletales</taxon>
        <taxon>Coniophorineae</taxon>
        <taxon>Coniophoraceae</taxon>
        <taxon>Coniophora</taxon>
    </lineage>
</organism>
<accession>A0A5M3N025</accession>
<gene>
    <name evidence="4" type="ORF">CONPUDRAFT_97061</name>
</gene>
<dbReference type="EMBL" id="JH711574">
    <property type="protein sequence ID" value="EIW84718.1"/>
    <property type="molecule type" value="Genomic_DNA"/>
</dbReference>
<evidence type="ECO:0000313" key="5">
    <source>
        <dbReference type="Proteomes" id="UP000053558"/>
    </source>
</evidence>
<keyword evidence="2" id="KW-0378">Hydrolase</keyword>
<dbReference type="GO" id="GO:0047617">
    <property type="term" value="F:fatty acyl-CoA hydrolase activity"/>
    <property type="evidence" value="ECO:0007669"/>
    <property type="project" value="InterPro"/>
</dbReference>